<feature type="region of interest" description="Disordered" evidence="2">
    <location>
        <begin position="59"/>
        <end position="122"/>
    </location>
</feature>
<proteinExistence type="predicted"/>
<dbReference type="SUPFAM" id="SSF46565">
    <property type="entry name" value="Chaperone J-domain"/>
    <property type="match status" value="1"/>
</dbReference>
<dbReference type="PROSITE" id="PS50076">
    <property type="entry name" value="DNAJ_2"/>
    <property type="match status" value="1"/>
</dbReference>
<evidence type="ECO:0000256" key="2">
    <source>
        <dbReference type="SAM" id="MobiDB-lite"/>
    </source>
</evidence>
<reference evidence="4 5" key="1">
    <citation type="journal article" date="2015" name="J. Gen. Virol.">
        <title>Identification of an avian polyomavirus associated with Adelie penguins (Pygoscelis adeliae).</title>
        <authorList>
            <person name="Varsani A."/>
            <person name="Porzig E.L."/>
            <person name="Jennings S."/>
            <person name="Kraberger S."/>
            <person name="Farkas K."/>
            <person name="Julian L."/>
            <person name="Massaro M."/>
            <person name="Ballard G."/>
            <person name="Ainley D.G."/>
        </authorList>
    </citation>
    <scope>NUCLEOTIDE SEQUENCE [LARGE SCALE GENOMIC DNA]</scope>
    <source>
        <strain evidence="4">AdPyV_Crozier_2012</strain>
    </source>
</reference>
<name>A0A0A7W548_9POLY</name>
<feature type="compositionally biased region" description="Low complexity" evidence="2">
    <location>
        <begin position="92"/>
        <end position="103"/>
    </location>
</feature>
<evidence type="ECO:0000259" key="3">
    <source>
        <dbReference type="PROSITE" id="PS50076"/>
    </source>
</evidence>
<dbReference type="EMBL" id="KP033140">
    <property type="protein sequence ID" value="AJB28784.1"/>
    <property type="molecule type" value="Genomic_DNA"/>
</dbReference>
<evidence type="ECO:0000313" key="5">
    <source>
        <dbReference type="Proteomes" id="UP000165652"/>
    </source>
</evidence>
<dbReference type="Gene3D" id="1.10.287.110">
    <property type="entry name" value="DnaJ domain"/>
    <property type="match status" value="1"/>
</dbReference>
<dbReference type="KEGG" id="vg:22835129"/>
<evidence type="ECO:0000256" key="1">
    <source>
        <dbReference type="ARBA" id="ARBA00022518"/>
    </source>
</evidence>
<dbReference type="InterPro" id="IPR001623">
    <property type="entry name" value="DnaJ_domain"/>
</dbReference>
<organism evidence="4 5">
    <name type="scientific">Adelie penguin polyomavirus</name>
    <dbReference type="NCBI Taxonomy" id="1590650"/>
    <lineage>
        <taxon>Viruses</taxon>
        <taxon>Monodnaviria</taxon>
        <taxon>Shotokuvirae</taxon>
        <taxon>Cossaviricota</taxon>
        <taxon>Papovaviricetes</taxon>
        <taxon>Sepolyvirales</taxon>
        <taxon>Polyomaviridae</taxon>
        <taxon>Gammapolyomavirus</taxon>
        <taxon>Gammapolyomavirus padeliae</taxon>
    </lineage>
</organism>
<dbReference type="GeneID" id="22835129"/>
<keyword evidence="1" id="KW-0244">Early protein</keyword>
<dbReference type="RefSeq" id="YP_009115504.1">
    <property type="nucleotide sequence ID" value="NC_026141.2"/>
</dbReference>
<dbReference type="OrthoDB" id="14669at10239"/>
<keyword evidence="5" id="KW-1185">Reference proteome</keyword>
<feature type="domain" description="J" evidence="3">
    <location>
        <begin position="8"/>
        <end position="61"/>
    </location>
</feature>
<feature type="compositionally biased region" description="Acidic residues" evidence="2">
    <location>
        <begin position="70"/>
        <end position="86"/>
    </location>
</feature>
<evidence type="ECO:0000313" key="4">
    <source>
        <dbReference type="EMBL" id="AJB28784.1"/>
    </source>
</evidence>
<dbReference type="Proteomes" id="UP000165652">
    <property type="component" value="Segment"/>
</dbReference>
<protein>
    <submittedName>
        <fullName evidence="4">Small T antigen</fullName>
    </submittedName>
</protein>
<dbReference type="InterPro" id="IPR036869">
    <property type="entry name" value="J_dom_sf"/>
</dbReference>
<sequence>MDPEQKVELIRLLEIPIGASKAEVQAAYRRQALRLHPDKGGCPEKMKQLNALYELYKKHPEDPLDTDPLYCEESELSDTDEEEEPDSAYASTQATRDTQQQDGTQRDQRETPGPSNHHVSQEQYDRAYCRLLELKWSLEDLFRRQSRKRKQNLEPEFLQLKRRYDSVPWDVFNNIFPN</sequence>
<dbReference type="SMART" id="SM00271">
    <property type="entry name" value="DnaJ"/>
    <property type="match status" value="1"/>
</dbReference>
<dbReference type="Pfam" id="PF00226">
    <property type="entry name" value="DnaJ"/>
    <property type="match status" value="1"/>
</dbReference>
<accession>A0A0A7W548</accession>
<dbReference type="CDD" id="cd06257">
    <property type="entry name" value="DnaJ"/>
    <property type="match status" value="1"/>
</dbReference>